<protein>
    <submittedName>
        <fullName evidence="8">High-affnity carbon uptake protein Hat/HatR</fullName>
    </submittedName>
</protein>
<feature type="compositionally biased region" description="Low complexity" evidence="5">
    <location>
        <begin position="253"/>
        <end position="266"/>
    </location>
</feature>
<evidence type="ECO:0000256" key="5">
    <source>
        <dbReference type="SAM" id="MobiDB-lite"/>
    </source>
</evidence>
<keyword evidence="9" id="KW-1185">Reference proteome</keyword>
<feature type="compositionally biased region" description="Basic and acidic residues" evidence="5">
    <location>
        <begin position="270"/>
        <end position="294"/>
    </location>
</feature>
<dbReference type="InterPro" id="IPR013325">
    <property type="entry name" value="RNA_pol_sigma_r2"/>
</dbReference>
<evidence type="ECO:0000256" key="3">
    <source>
        <dbReference type="ARBA" id="ARBA00023082"/>
    </source>
</evidence>
<evidence type="ECO:0000259" key="7">
    <source>
        <dbReference type="Pfam" id="PF08281"/>
    </source>
</evidence>
<dbReference type="InterPro" id="IPR013324">
    <property type="entry name" value="RNA_pol_sigma_r3/r4-like"/>
</dbReference>
<dbReference type="AlphaFoldDB" id="A0A225DWH2"/>
<sequence length="410" mass="44340">MIRVLRLLRAGAGSDQDLLARYVRDRDEAAFEALVHRYGRGVWTACVRLAGRDADDAFQAVFLTLSRKAGTVTGSLPAWLHAVTRRVASTLRRTARRRAAIEAAAARSDRAEVVDPSFREGLALLDEELARLPDRYRAVLIVCCLEGRSRDDAAAQLGWTEGQVKGRLERAREMLRARLARRGVELGGLLLAAAVIGPVPTLADTPSATAITLTHGVIRAMTVEKLKLVAVMACVGVAIASGVVLRAQPDDPAPALARPDGAAKAPPAAPKERPADPQDKDKGKPPPEDRKAEAARKIKDLQAERITTLRDLTETSLALYKNARASYEGALEARILLLKAELEVATDDAARMDLYKKCVDALTGYEEIAKAQHQGARGTIAAVLGIKARRLEVEIQIEQAKAKEDQKAGK</sequence>
<keyword evidence="4" id="KW-0804">Transcription</keyword>
<dbReference type="Proteomes" id="UP000214646">
    <property type="component" value="Unassembled WGS sequence"/>
</dbReference>
<feature type="domain" description="RNA polymerase sigma factor 70 region 4 type 2" evidence="7">
    <location>
        <begin position="124"/>
        <end position="175"/>
    </location>
</feature>
<keyword evidence="2" id="KW-0805">Transcription regulation</keyword>
<dbReference type="InterPro" id="IPR036388">
    <property type="entry name" value="WH-like_DNA-bd_sf"/>
</dbReference>
<dbReference type="CDD" id="cd06171">
    <property type="entry name" value="Sigma70_r4"/>
    <property type="match status" value="1"/>
</dbReference>
<dbReference type="NCBIfam" id="TIGR02937">
    <property type="entry name" value="sigma70-ECF"/>
    <property type="match status" value="1"/>
</dbReference>
<name>A0A225DWH2_9BACT</name>
<evidence type="ECO:0000259" key="6">
    <source>
        <dbReference type="Pfam" id="PF04542"/>
    </source>
</evidence>
<reference evidence="9" key="1">
    <citation type="submission" date="2017-06" db="EMBL/GenBank/DDBJ databases">
        <title>Genome analysis of Fimbriiglobus ruber SP5, the first member of the order Planctomycetales with confirmed chitinolytic capability.</title>
        <authorList>
            <person name="Ravin N.V."/>
            <person name="Rakitin A.L."/>
            <person name="Ivanova A.A."/>
            <person name="Beletsky A.V."/>
            <person name="Kulichevskaya I.S."/>
            <person name="Mardanov A.V."/>
            <person name="Dedysh S.N."/>
        </authorList>
    </citation>
    <scope>NUCLEOTIDE SEQUENCE [LARGE SCALE GENOMIC DNA]</scope>
    <source>
        <strain evidence="9">SP5</strain>
    </source>
</reference>
<evidence type="ECO:0000313" key="9">
    <source>
        <dbReference type="Proteomes" id="UP000214646"/>
    </source>
</evidence>
<dbReference type="InterPro" id="IPR007627">
    <property type="entry name" value="RNA_pol_sigma70_r2"/>
</dbReference>
<dbReference type="SUPFAM" id="SSF88946">
    <property type="entry name" value="Sigma2 domain of RNA polymerase sigma factors"/>
    <property type="match status" value="1"/>
</dbReference>
<keyword evidence="3" id="KW-0731">Sigma factor</keyword>
<dbReference type="InterPro" id="IPR013249">
    <property type="entry name" value="RNA_pol_sigma70_r4_t2"/>
</dbReference>
<proteinExistence type="inferred from homology"/>
<comment type="similarity">
    <text evidence="1">Belongs to the sigma-70 factor family. ECF subfamily.</text>
</comment>
<dbReference type="PANTHER" id="PTHR43133">
    <property type="entry name" value="RNA POLYMERASE ECF-TYPE SIGMA FACTO"/>
    <property type="match status" value="1"/>
</dbReference>
<organism evidence="8 9">
    <name type="scientific">Fimbriiglobus ruber</name>
    <dbReference type="NCBI Taxonomy" id="1908690"/>
    <lineage>
        <taxon>Bacteria</taxon>
        <taxon>Pseudomonadati</taxon>
        <taxon>Planctomycetota</taxon>
        <taxon>Planctomycetia</taxon>
        <taxon>Gemmatales</taxon>
        <taxon>Gemmataceae</taxon>
        <taxon>Fimbriiglobus</taxon>
    </lineage>
</organism>
<dbReference type="Gene3D" id="1.10.1740.10">
    <property type="match status" value="1"/>
</dbReference>
<dbReference type="Pfam" id="PF04542">
    <property type="entry name" value="Sigma70_r2"/>
    <property type="match status" value="1"/>
</dbReference>
<evidence type="ECO:0000313" key="8">
    <source>
        <dbReference type="EMBL" id="OWK45732.1"/>
    </source>
</evidence>
<evidence type="ECO:0000256" key="4">
    <source>
        <dbReference type="ARBA" id="ARBA00023163"/>
    </source>
</evidence>
<gene>
    <name evidence="8" type="ORF">FRUB_02063</name>
</gene>
<dbReference type="InterPro" id="IPR039425">
    <property type="entry name" value="RNA_pol_sigma-70-like"/>
</dbReference>
<dbReference type="GO" id="GO:0003677">
    <property type="term" value="F:DNA binding"/>
    <property type="evidence" value="ECO:0007669"/>
    <property type="project" value="InterPro"/>
</dbReference>
<dbReference type="SUPFAM" id="SSF88659">
    <property type="entry name" value="Sigma3 and sigma4 domains of RNA polymerase sigma factors"/>
    <property type="match status" value="1"/>
</dbReference>
<dbReference type="GO" id="GO:0006352">
    <property type="term" value="P:DNA-templated transcription initiation"/>
    <property type="evidence" value="ECO:0007669"/>
    <property type="project" value="InterPro"/>
</dbReference>
<feature type="region of interest" description="Disordered" evidence="5">
    <location>
        <begin position="251"/>
        <end position="294"/>
    </location>
</feature>
<dbReference type="PANTHER" id="PTHR43133:SF51">
    <property type="entry name" value="RNA POLYMERASE SIGMA FACTOR"/>
    <property type="match status" value="1"/>
</dbReference>
<dbReference type="RefSeq" id="WP_088253418.1">
    <property type="nucleotide sequence ID" value="NZ_NIDE01000002.1"/>
</dbReference>
<dbReference type="Pfam" id="PF08281">
    <property type="entry name" value="Sigma70_r4_2"/>
    <property type="match status" value="1"/>
</dbReference>
<feature type="domain" description="RNA polymerase sigma-70 region 2" evidence="6">
    <location>
        <begin position="34"/>
        <end position="98"/>
    </location>
</feature>
<dbReference type="Gene3D" id="1.10.10.10">
    <property type="entry name" value="Winged helix-like DNA-binding domain superfamily/Winged helix DNA-binding domain"/>
    <property type="match status" value="1"/>
</dbReference>
<dbReference type="InterPro" id="IPR014284">
    <property type="entry name" value="RNA_pol_sigma-70_dom"/>
</dbReference>
<comment type="caution">
    <text evidence="8">The sequence shown here is derived from an EMBL/GenBank/DDBJ whole genome shotgun (WGS) entry which is preliminary data.</text>
</comment>
<dbReference type="EMBL" id="NIDE01000002">
    <property type="protein sequence ID" value="OWK45732.1"/>
    <property type="molecule type" value="Genomic_DNA"/>
</dbReference>
<accession>A0A225DWH2</accession>
<evidence type="ECO:0000256" key="1">
    <source>
        <dbReference type="ARBA" id="ARBA00010641"/>
    </source>
</evidence>
<dbReference type="OrthoDB" id="9795666at2"/>
<evidence type="ECO:0000256" key="2">
    <source>
        <dbReference type="ARBA" id="ARBA00023015"/>
    </source>
</evidence>
<dbReference type="GO" id="GO:0016987">
    <property type="term" value="F:sigma factor activity"/>
    <property type="evidence" value="ECO:0007669"/>
    <property type="project" value="UniProtKB-KW"/>
</dbReference>